<proteinExistence type="predicted"/>
<dbReference type="Proteomes" id="UP001162992">
    <property type="component" value="Chromosome 5"/>
</dbReference>
<accession>A0ACC2DRT3</accession>
<name>A0ACC2DRT3_DIPCM</name>
<reference evidence="2" key="1">
    <citation type="journal article" date="2024" name="Proc. Natl. Acad. Sci. U.S.A.">
        <title>Extraordinary preservation of gene collinearity over three hundred million years revealed in homosporous lycophytes.</title>
        <authorList>
            <person name="Li C."/>
            <person name="Wickell D."/>
            <person name="Kuo L.Y."/>
            <person name="Chen X."/>
            <person name="Nie B."/>
            <person name="Liao X."/>
            <person name="Peng D."/>
            <person name="Ji J."/>
            <person name="Jenkins J."/>
            <person name="Williams M."/>
            <person name="Shu S."/>
            <person name="Plott C."/>
            <person name="Barry K."/>
            <person name="Rajasekar S."/>
            <person name="Grimwood J."/>
            <person name="Han X."/>
            <person name="Sun S."/>
            <person name="Hou Z."/>
            <person name="He W."/>
            <person name="Dai G."/>
            <person name="Sun C."/>
            <person name="Schmutz J."/>
            <person name="Leebens-Mack J.H."/>
            <person name="Li F.W."/>
            <person name="Wang L."/>
        </authorList>
    </citation>
    <scope>NUCLEOTIDE SEQUENCE [LARGE SCALE GENOMIC DNA]</scope>
    <source>
        <strain evidence="2">cv. PW_Plant_1</strain>
    </source>
</reference>
<comment type="caution">
    <text evidence="1">The sequence shown here is derived from an EMBL/GenBank/DDBJ whole genome shotgun (WGS) entry which is preliminary data.</text>
</comment>
<keyword evidence="2" id="KW-1185">Reference proteome</keyword>
<organism evidence="1 2">
    <name type="scientific">Diphasiastrum complanatum</name>
    <name type="common">Issler's clubmoss</name>
    <name type="synonym">Lycopodium complanatum</name>
    <dbReference type="NCBI Taxonomy" id="34168"/>
    <lineage>
        <taxon>Eukaryota</taxon>
        <taxon>Viridiplantae</taxon>
        <taxon>Streptophyta</taxon>
        <taxon>Embryophyta</taxon>
        <taxon>Tracheophyta</taxon>
        <taxon>Lycopodiopsida</taxon>
        <taxon>Lycopodiales</taxon>
        <taxon>Lycopodiaceae</taxon>
        <taxon>Lycopodioideae</taxon>
        <taxon>Diphasiastrum</taxon>
    </lineage>
</organism>
<evidence type="ECO:0000313" key="2">
    <source>
        <dbReference type="Proteomes" id="UP001162992"/>
    </source>
</evidence>
<sequence length="602" mass="65743">MNPSGSSGDQPGAGWNTDNWEHPSNVCHFPGFGGHYQTARPDWEWDNQIIFSQNQAAGSSDQGDIEHKPAIFSGSPGTDLRHYSGVFPTTNFSQNPSLNVLNQTGIRNYGGFQSMQNIPTVQSFHGGLGSGIPGLAATNAMTDMRSFDQRRRLLEIMDFEHRSIGDLFKREELYPGDVHGRIGLNLAMGGRTYFSAEDSAAARLAKRPRLNSPAVQMPMCQAEGCTADLSRAKHYHRRHKVCEIHSKAASVMANGQTQRFCQQCSRFHVLSEFDEAKRSCRKRLADHNRRRRKPQPNTVPDESTMAQSLTLKPEEHNLIHSNKPTGSAADTTSMLMHFPKTGSPSASTEELNNKRNSNNISSLQLNASSSFGRTDEKPGVSHSFLLGSHNSAMAASDSQPPLFSNVSLAPSVSLLQGATRNFPSTHMQQATHEGFYHQYLQGFGQTGPNLSLSSLGGDPGMGTRGLRQPTSYTEADLAAPWRRPAGLADFSESSRPKSSLEWMGGSISCQEQGQAKRLGSSSLNFQGNVEGHGHSILALSECSTSREGRAEGALQQSHVPLEFLQQQSSISSDDAQDVKGQQSDMKFSDLQPLRPFGSSVYD</sequence>
<protein>
    <submittedName>
        <fullName evidence="1">Uncharacterized protein</fullName>
    </submittedName>
</protein>
<dbReference type="EMBL" id="CM055096">
    <property type="protein sequence ID" value="KAJ7556853.1"/>
    <property type="molecule type" value="Genomic_DNA"/>
</dbReference>
<evidence type="ECO:0000313" key="1">
    <source>
        <dbReference type="EMBL" id="KAJ7556853.1"/>
    </source>
</evidence>
<gene>
    <name evidence="1" type="ORF">O6H91_05G101600</name>
</gene>